<evidence type="ECO:0000313" key="4">
    <source>
        <dbReference type="Proteomes" id="UP001150266"/>
    </source>
</evidence>
<keyword evidence="4" id="KW-1185">Reference proteome</keyword>
<dbReference type="EMBL" id="JAOTPV010000010">
    <property type="protein sequence ID" value="KAJ4477426.1"/>
    <property type="molecule type" value="Genomic_DNA"/>
</dbReference>
<feature type="signal peptide" evidence="2">
    <location>
        <begin position="1"/>
        <end position="24"/>
    </location>
</feature>
<comment type="caution">
    <text evidence="3">The sequence shown here is derived from an EMBL/GenBank/DDBJ whole genome shotgun (WGS) entry which is preliminary data.</text>
</comment>
<dbReference type="Proteomes" id="UP001150266">
    <property type="component" value="Unassembled WGS sequence"/>
</dbReference>
<evidence type="ECO:0000313" key="3">
    <source>
        <dbReference type="EMBL" id="KAJ4477426.1"/>
    </source>
</evidence>
<reference evidence="3" key="1">
    <citation type="submission" date="2022-08" db="EMBL/GenBank/DDBJ databases">
        <title>A Global Phylogenomic Analysis of the Shiitake Genus Lentinula.</title>
        <authorList>
            <consortium name="DOE Joint Genome Institute"/>
            <person name="Sierra-Patev S."/>
            <person name="Min B."/>
            <person name="Naranjo-Ortiz M."/>
            <person name="Looney B."/>
            <person name="Konkel Z."/>
            <person name="Slot J.C."/>
            <person name="Sakamoto Y."/>
            <person name="Steenwyk J.L."/>
            <person name="Rokas A."/>
            <person name="Carro J."/>
            <person name="Camarero S."/>
            <person name="Ferreira P."/>
            <person name="Molpeceres G."/>
            <person name="Ruiz-Duenas F.J."/>
            <person name="Serrano A."/>
            <person name="Henrissat B."/>
            <person name="Drula E."/>
            <person name="Hughes K.W."/>
            <person name="Mata J.L."/>
            <person name="Ishikawa N.K."/>
            <person name="Vargas-Isla R."/>
            <person name="Ushijima S."/>
            <person name="Smith C.A."/>
            <person name="Ahrendt S."/>
            <person name="Andreopoulos W."/>
            <person name="He G."/>
            <person name="Labutti K."/>
            <person name="Lipzen A."/>
            <person name="Ng V."/>
            <person name="Riley R."/>
            <person name="Sandor L."/>
            <person name="Barry K."/>
            <person name="Martinez A.T."/>
            <person name="Xiao Y."/>
            <person name="Gibbons J.G."/>
            <person name="Terashima K."/>
            <person name="Grigoriev I.V."/>
            <person name="Hibbett D.S."/>
        </authorList>
    </citation>
    <scope>NUCLEOTIDE SEQUENCE</scope>
    <source>
        <strain evidence="3">JLM2183</strain>
    </source>
</reference>
<feature type="region of interest" description="Disordered" evidence="1">
    <location>
        <begin position="38"/>
        <end position="69"/>
    </location>
</feature>
<sequence length="162" mass="17520">MQLLSRTRLFSTLIGFLFLASAIAVPVPPDGNEFLMSGGLGPDDTANNLPKTEPEPKAKQGEGSMEPPSDAVYDGITMKAMVTFKPGVRAYSDSFVNGCRKAIAAMLEPITEEILEAVKQDHPGVVFWIRIITSQYSGGRNSTKWRVTNTPSRSLLSGCPIC</sequence>
<accession>A0A9W9AAD4</accession>
<name>A0A9W9AAD4_9AGAR</name>
<gene>
    <name evidence="3" type="ORF">J3R30DRAFT_3703818</name>
</gene>
<feature type="chain" id="PRO_5040852012" evidence="2">
    <location>
        <begin position="25"/>
        <end position="162"/>
    </location>
</feature>
<evidence type="ECO:0000256" key="1">
    <source>
        <dbReference type="SAM" id="MobiDB-lite"/>
    </source>
</evidence>
<proteinExistence type="predicted"/>
<organism evidence="3 4">
    <name type="scientific">Lentinula aciculospora</name>
    <dbReference type="NCBI Taxonomy" id="153920"/>
    <lineage>
        <taxon>Eukaryota</taxon>
        <taxon>Fungi</taxon>
        <taxon>Dikarya</taxon>
        <taxon>Basidiomycota</taxon>
        <taxon>Agaricomycotina</taxon>
        <taxon>Agaricomycetes</taxon>
        <taxon>Agaricomycetidae</taxon>
        <taxon>Agaricales</taxon>
        <taxon>Marasmiineae</taxon>
        <taxon>Omphalotaceae</taxon>
        <taxon>Lentinula</taxon>
    </lineage>
</organism>
<protein>
    <submittedName>
        <fullName evidence="3">Uncharacterized protein</fullName>
    </submittedName>
</protein>
<keyword evidence="2" id="KW-0732">Signal</keyword>
<evidence type="ECO:0000256" key="2">
    <source>
        <dbReference type="SAM" id="SignalP"/>
    </source>
</evidence>
<dbReference type="AlphaFoldDB" id="A0A9W9AAD4"/>